<evidence type="ECO:0000313" key="12">
    <source>
        <dbReference type="EMBL" id="VFD36444.1"/>
    </source>
</evidence>
<dbReference type="Proteomes" id="UP000372533">
    <property type="component" value="Unassembled WGS sequence"/>
</dbReference>
<dbReference type="InterPro" id="IPR050378">
    <property type="entry name" value="Metallo-dep_Hydrolases_sf"/>
</dbReference>
<evidence type="ECO:0000256" key="1">
    <source>
        <dbReference type="ARBA" id="ARBA00001947"/>
    </source>
</evidence>
<dbReference type="EC" id="3.5.2.-" evidence="8"/>
<organism evidence="8">
    <name type="scientific">Clostridioides difficile</name>
    <name type="common">Peptoclostridium difficile</name>
    <dbReference type="NCBI Taxonomy" id="1496"/>
    <lineage>
        <taxon>Bacteria</taxon>
        <taxon>Bacillati</taxon>
        <taxon>Bacillota</taxon>
        <taxon>Clostridia</taxon>
        <taxon>Peptostreptococcales</taxon>
        <taxon>Peptostreptococcaceae</taxon>
        <taxon>Clostridioides</taxon>
    </lineage>
</organism>
<dbReference type="Proteomes" id="UP000878956">
    <property type="component" value="Unassembled WGS sequence"/>
</dbReference>
<comment type="PTM">
    <text evidence="5">Carbamylation allows a single lysine to coordinate two divalent metal cations.</text>
</comment>
<evidence type="ECO:0000313" key="11">
    <source>
        <dbReference type="EMBL" id="SJS63468.1"/>
    </source>
</evidence>
<evidence type="ECO:0000313" key="10">
    <source>
        <dbReference type="EMBL" id="HBH1544393.1"/>
    </source>
</evidence>
<accession>A0A069AFX3</accession>
<dbReference type="EMBL" id="LK932527">
    <property type="protein sequence ID" value="CDS89205.1"/>
    <property type="molecule type" value="Genomic_DNA"/>
</dbReference>
<feature type="domain" description="Amidohydrolase-related" evidence="6">
    <location>
        <begin position="49"/>
        <end position="436"/>
    </location>
</feature>
<dbReference type="PATRIC" id="fig|1496.1373.peg.1685"/>
<evidence type="ECO:0000256" key="2">
    <source>
        <dbReference type="ARBA" id="ARBA00008829"/>
    </source>
</evidence>
<dbReference type="EMBL" id="LK933249">
    <property type="protein sequence ID" value="CDT55196.1"/>
    <property type="molecule type" value="Genomic_DNA"/>
</dbReference>
<evidence type="ECO:0000313" key="9">
    <source>
        <dbReference type="EMBL" id="CDT55196.1"/>
    </source>
</evidence>
<keyword evidence="4 8" id="KW-0378">Hydrolase</keyword>
<dbReference type="EMBL" id="CAADAN010000024">
    <property type="protein sequence ID" value="VFD36444.1"/>
    <property type="molecule type" value="Genomic_DNA"/>
</dbReference>
<dbReference type="InterPro" id="IPR011059">
    <property type="entry name" value="Metal-dep_hydrolase_composite"/>
</dbReference>
<evidence type="ECO:0000259" key="6">
    <source>
        <dbReference type="Pfam" id="PF01979"/>
    </source>
</evidence>
<dbReference type="FunFam" id="3.20.20.140:FF:000076">
    <property type="entry name" value="Dihydropyrimidinase like 2"/>
    <property type="match status" value="1"/>
</dbReference>
<dbReference type="Gene3D" id="2.30.40.10">
    <property type="entry name" value="Urease, subunit C, domain 1"/>
    <property type="match status" value="1"/>
</dbReference>
<evidence type="ECO:0000313" key="15">
    <source>
        <dbReference type="Proteomes" id="UP000372533"/>
    </source>
</evidence>
<reference evidence="8" key="1">
    <citation type="submission" date="2014-07" db="EMBL/GenBank/DDBJ databases">
        <authorList>
            <person name="Monot Marc"/>
        </authorList>
    </citation>
    <scope>NUCLEOTIDE SEQUENCE</scope>
    <source>
        <strain evidence="9">7032989</strain>
        <strain evidence="8">7032994</strain>
    </source>
</reference>
<gene>
    <name evidence="10" type="primary">hydA</name>
    <name evidence="9" type="ORF">BN1095_560014</name>
    <name evidence="7" type="ORF">BN1096_720018</name>
    <name evidence="8" type="ORF">BN1097_730018</name>
    <name evidence="10" type="ORF">KRM00_003942</name>
    <name evidence="13" type="ORF">SAMEA1402366_02019</name>
    <name evidence="12" type="ORF">SAMEA1402399_03978</name>
    <name evidence="11" type="ORF">SAMEA3375112_02578</name>
</gene>
<dbReference type="GO" id="GO:0046872">
    <property type="term" value="F:metal ion binding"/>
    <property type="evidence" value="ECO:0007669"/>
    <property type="project" value="UniProtKB-KW"/>
</dbReference>
<dbReference type="SUPFAM" id="SSF51338">
    <property type="entry name" value="Composite domain of metallo-dependent hydrolases"/>
    <property type="match status" value="2"/>
</dbReference>
<reference evidence="13 15" key="3">
    <citation type="submission" date="2019-04" db="EMBL/GenBank/DDBJ databases">
        <authorList>
            <consortium name="Pathogen Informatics"/>
        </authorList>
    </citation>
    <scope>NUCLEOTIDE SEQUENCE [LARGE SCALE GENOMIC DNA]</scope>
    <source>
        <strain evidence="12">Clo34</strain>
        <strain evidence="16">clo34</strain>
        <strain evidence="15">tl291</strain>
        <strain evidence="13">Tl291</strain>
        <strain evidence="11 14">VRECD0157</strain>
    </source>
</reference>
<dbReference type="GeneID" id="66355592"/>
<evidence type="ECO:0000256" key="3">
    <source>
        <dbReference type="ARBA" id="ARBA00022723"/>
    </source>
</evidence>
<dbReference type="InterPro" id="IPR032466">
    <property type="entry name" value="Metal_Hydrolase"/>
</dbReference>
<dbReference type="AlphaFoldDB" id="A0A069AFX3"/>
<name>A0A069AFX3_CLODI</name>
<dbReference type="GO" id="GO:0005829">
    <property type="term" value="C:cytosol"/>
    <property type="evidence" value="ECO:0007669"/>
    <property type="project" value="TreeGrafter"/>
</dbReference>
<dbReference type="EMBL" id="CAAJVP010000008">
    <property type="protein sequence ID" value="VHY07910.1"/>
    <property type="molecule type" value="Genomic_DNA"/>
</dbReference>
<evidence type="ECO:0000256" key="4">
    <source>
        <dbReference type="ARBA" id="ARBA00022801"/>
    </source>
</evidence>
<evidence type="ECO:0000256" key="5">
    <source>
        <dbReference type="PIRSR" id="PIRSR611778-50"/>
    </source>
</evidence>
<keyword evidence="3" id="KW-0479">Metal-binding</keyword>
<dbReference type="Gene3D" id="3.20.20.140">
    <property type="entry name" value="Metal-dependent hydrolases"/>
    <property type="match status" value="1"/>
</dbReference>
<dbReference type="GO" id="GO:0004157">
    <property type="term" value="F:dihydropyrimidinase activity"/>
    <property type="evidence" value="ECO:0007669"/>
    <property type="project" value="UniProtKB-EC"/>
</dbReference>
<dbReference type="RefSeq" id="WP_009891590.1">
    <property type="nucleotide sequence ID" value="NZ_AP031492.1"/>
</dbReference>
<reference evidence="10" key="2">
    <citation type="journal article" date="2018" name="Genome Biol.">
        <title>SKESA: strategic k-mer extension for scrupulous assemblies.</title>
        <authorList>
            <person name="Souvorov A."/>
            <person name="Agarwala R."/>
            <person name="Lipman D.J."/>
        </authorList>
    </citation>
    <scope>NUCLEOTIDE SEQUENCE</scope>
    <source>
        <strain evidence="10">HN1000</strain>
    </source>
</reference>
<dbReference type="InterPro" id="IPR011778">
    <property type="entry name" value="Hydantoinase/dihydroPyrase"/>
</dbReference>
<evidence type="ECO:0000313" key="8">
    <source>
        <dbReference type="EMBL" id="CDS89815.1"/>
    </source>
</evidence>
<dbReference type="PANTHER" id="PTHR11647:SF1">
    <property type="entry name" value="COLLAPSIN RESPONSE MEDIATOR PROTEIN"/>
    <property type="match status" value="1"/>
</dbReference>
<dbReference type="PANTHER" id="PTHR11647">
    <property type="entry name" value="HYDRANTOINASE/DIHYDROPYRIMIDINASE FAMILY MEMBER"/>
    <property type="match status" value="1"/>
</dbReference>
<sequence length="463" mass="51661">MGIVLKGGKVVTSEKTYCADVRIEDEKIVDIGLDISKENDEIVDVSDSYVIPGGIDTHTHFDLDTGVTKTADNFETGTKAAIVGGTTTILDFATQAKGCSLKDGLEEWHEKAKDKSYSDYGFHMAITDWNDSVCNEMEDMVKEGVSSFKLYMAYKGSLQVDDGVIFEALRKAEEIGGIIGFHCENGDIICELVDKAKSENNLSPKYHQLTRPAIMEAEATSRLMKIAEVANSKVYVVHLSCKESLEEVLKAKQRGVDVIVETCPQYLLLNDELYDLDGFESAKYVMSPPLRNKENNEILWNAILDNQIDTIGTDHCSFNYKGQKELGINDFSKIPNGSPGVEHRMSLLYTYGVCKNKISINKMVEVTSTNAAKLFGMYPNKGTIEIGSDADILVLNPNKKSKIEAKKQLQNVDYTPYEGYEVDCQIEHVYLRGKEVVRDGELICNTPSGRYINRRLTKGAREW</sequence>
<reference evidence="10" key="4">
    <citation type="submission" date="2021-06" db="EMBL/GenBank/DDBJ databases">
        <authorList>
            <consortium name="NCBI Pathogen Detection Project"/>
        </authorList>
    </citation>
    <scope>NUCLEOTIDE SEQUENCE</scope>
    <source>
        <strain evidence="10">HN1000</strain>
    </source>
</reference>
<dbReference type="Proteomes" id="UP000189137">
    <property type="component" value="Unassembled WGS sequence"/>
</dbReference>
<dbReference type="SUPFAM" id="SSF51556">
    <property type="entry name" value="Metallo-dependent hydrolases"/>
    <property type="match status" value="1"/>
</dbReference>
<dbReference type="InterPro" id="IPR006680">
    <property type="entry name" value="Amidohydro-rel"/>
</dbReference>
<evidence type="ECO:0000313" key="16">
    <source>
        <dbReference type="Proteomes" id="UP000411588"/>
    </source>
</evidence>
<dbReference type="OMA" id="SAETHHM"/>
<dbReference type="EMBL" id="DAEPXK010000078">
    <property type="protein sequence ID" value="HBH1544393.1"/>
    <property type="molecule type" value="Genomic_DNA"/>
</dbReference>
<comment type="similarity">
    <text evidence="2">Belongs to the metallo-dependent hydrolases superfamily. Hydantoinase/dihydropyrimidinase family.</text>
</comment>
<proteinExistence type="inferred from homology"/>
<feature type="modified residue" description="N6-carboxylysine" evidence="5">
    <location>
        <position position="149"/>
    </location>
</feature>
<dbReference type="EMBL" id="FUPS01000008">
    <property type="protein sequence ID" value="SJS63468.1"/>
    <property type="molecule type" value="Genomic_DNA"/>
</dbReference>
<dbReference type="KEGG" id="pdf:CD630DERM_31780"/>
<dbReference type="NCBIfam" id="TIGR02033">
    <property type="entry name" value="D-hydantoinase"/>
    <property type="match status" value="1"/>
</dbReference>
<protein>
    <submittedName>
        <fullName evidence="7 8">D-hydantoinase</fullName>
        <ecNumber evidence="8">3.5.2.-</ecNumber>
        <ecNumber evidence="7 10">3.5.2.2</ecNumber>
    </submittedName>
    <submittedName>
        <fullName evidence="10">Dihydropyrimidinase</fullName>
    </submittedName>
</protein>
<evidence type="ECO:0000313" key="13">
    <source>
        <dbReference type="EMBL" id="VHY07910.1"/>
    </source>
</evidence>
<dbReference type="CDD" id="cd01314">
    <property type="entry name" value="D-HYD"/>
    <property type="match status" value="1"/>
</dbReference>
<dbReference type="Pfam" id="PF01979">
    <property type="entry name" value="Amidohydro_1"/>
    <property type="match status" value="1"/>
</dbReference>
<comment type="cofactor">
    <cofactor evidence="1">
        <name>Zn(2+)</name>
        <dbReference type="ChEBI" id="CHEBI:29105"/>
    </cofactor>
</comment>
<dbReference type="EC" id="3.5.2.2" evidence="7 10"/>
<evidence type="ECO:0000313" key="14">
    <source>
        <dbReference type="Proteomes" id="UP000189137"/>
    </source>
</evidence>
<dbReference type="Proteomes" id="UP000411588">
    <property type="component" value="Unassembled WGS sequence"/>
</dbReference>
<dbReference type="EMBL" id="LK932413">
    <property type="protein sequence ID" value="CDS89815.1"/>
    <property type="molecule type" value="Genomic_DNA"/>
</dbReference>
<evidence type="ECO:0000313" key="7">
    <source>
        <dbReference type="EMBL" id="CDS89205.1"/>
    </source>
</evidence>